<organism evidence="7 8">
    <name type="scientific">Alteromonas alba</name>
    <dbReference type="NCBI Taxonomy" id="2079529"/>
    <lineage>
        <taxon>Bacteria</taxon>
        <taxon>Pseudomonadati</taxon>
        <taxon>Pseudomonadota</taxon>
        <taxon>Gammaproteobacteria</taxon>
        <taxon>Alteromonadales</taxon>
        <taxon>Alteromonadaceae</taxon>
        <taxon>Alteromonas/Salinimonas group</taxon>
        <taxon>Alteromonas</taxon>
    </lineage>
</organism>
<comment type="caution">
    <text evidence="7">The sequence shown here is derived from an EMBL/GenBank/DDBJ whole genome shotgun (WGS) entry which is preliminary data.</text>
</comment>
<feature type="transmembrane region" description="Helical" evidence="6">
    <location>
        <begin position="205"/>
        <end position="226"/>
    </location>
</feature>
<accession>A0A2S9VDH0</accession>
<dbReference type="PANTHER" id="PTHR10010">
    <property type="entry name" value="SOLUTE CARRIER FAMILY 34 SODIUM PHOSPHATE , MEMBER 2-RELATED"/>
    <property type="match status" value="1"/>
</dbReference>
<keyword evidence="2" id="KW-1003">Cell membrane</keyword>
<dbReference type="GO" id="GO:0044341">
    <property type="term" value="P:sodium-dependent phosphate transport"/>
    <property type="evidence" value="ECO:0007669"/>
    <property type="project" value="InterPro"/>
</dbReference>
<dbReference type="OrthoDB" id="9763003at2"/>
<keyword evidence="3 6" id="KW-0812">Transmembrane</keyword>
<protein>
    <submittedName>
        <fullName evidence="7">Sodium:phosphate symporter</fullName>
    </submittedName>
</protein>
<evidence type="ECO:0000256" key="2">
    <source>
        <dbReference type="ARBA" id="ARBA00022475"/>
    </source>
</evidence>
<evidence type="ECO:0000256" key="5">
    <source>
        <dbReference type="ARBA" id="ARBA00023136"/>
    </source>
</evidence>
<evidence type="ECO:0000256" key="1">
    <source>
        <dbReference type="ARBA" id="ARBA00004651"/>
    </source>
</evidence>
<dbReference type="PANTHER" id="PTHR10010:SF46">
    <property type="entry name" value="SODIUM-DEPENDENT PHOSPHATE TRANSPORT PROTEIN 2B"/>
    <property type="match status" value="1"/>
</dbReference>
<name>A0A2S9VDH0_9ALTE</name>
<dbReference type="AlphaFoldDB" id="A0A2S9VDH0"/>
<keyword evidence="8" id="KW-1185">Reference proteome</keyword>
<feature type="transmembrane region" description="Helical" evidence="6">
    <location>
        <begin position="65"/>
        <end position="90"/>
    </location>
</feature>
<dbReference type="Pfam" id="PF02690">
    <property type="entry name" value="Na_Pi_cotrans"/>
    <property type="match status" value="2"/>
</dbReference>
<feature type="transmembrane region" description="Helical" evidence="6">
    <location>
        <begin position="140"/>
        <end position="159"/>
    </location>
</feature>
<dbReference type="Proteomes" id="UP000238949">
    <property type="component" value="Unassembled WGS sequence"/>
</dbReference>
<dbReference type="RefSeq" id="WP_105933779.1">
    <property type="nucleotide sequence ID" value="NZ_PVNP01000049.1"/>
</dbReference>
<dbReference type="GO" id="GO:0005886">
    <property type="term" value="C:plasma membrane"/>
    <property type="evidence" value="ECO:0007669"/>
    <property type="project" value="UniProtKB-SubCell"/>
</dbReference>
<dbReference type="NCBIfam" id="NF037997">
    <property type="entry name" value="Na_Pi_symport"/>
    <property type="match status" value="2"/>
</dbReference>
<evidence type="ECO:0000256" key="6">
    <source>
        <dbReference type="SAM" id="Phobius"/>
    </source>
</evidence>
<feature type="transmembrane region" description="Helical" evidence="6">
    <location>
        <begin position="96"/>
        <end position="119"/>
    </location>
</feature>
<evidence type="ECO:0000256" key="3">
    <source>
        <dbReference type="ARBA" id="ARBA00022692"/>
    </source>
</evidence>
<keyword evidence="5 6" id="KW-0472">Membrane</keyword>
<feature type="transmembrane region" description="Helical" evidence="6">
    <location>
        <begin position="362"/>
        <end position="382"/>
    </location>
</feature>
<feature type="transmembrane region" description="Helical" evidence="6">
    <location>
        <begin position="322"/>
        <end position="342"/>
    </location>
</feature>
<evidence type="ECO:0000256" key="4">
    <source>
        <dbReference type="ARBA" id="ARBA00022989"/>
    </source>
</evidence>
<dbReference type="InterPro" id="IPR003841">
    <property type="entry name" value="Na/Pi_transpt"/>
</dbReference>
<feature type="transmembrane region" description="Helical" evidence="6">
    <location>
        <begin position="288"/>
        <end position="310"/>
    </location>
</feature>
<evidence type="ECO:0000313" key="8">
    <source>
        <dbReference type="Proteomes" id="UP000238949"/>
    </source>
</evidence>
<dbReference type="GO" id="GO:0005436">
    <property type="term" value="F:sodium:phosphate symporter activity"/>
    <property type="evidence" value="ECO:0007669"/>
    <property type="project" value="InterPro"/>
</dbReference>
<proteinExistence type="predicted"/>
<keyword evidence="4 6" id="KW-1133">Transmembrane helix</keyword>
<comment type="subcellular location">
    <subcellularLocation>
        <location evidence="1">Cell membrane</location>
        <topology evidence="1">Multi-pass membrane protein</topology>
    </subcellularLocation>
</comment>
<gene>
    <name evidence="7" type="ORF">C6Y40_05830</name>
</gene>
<feature type="transmembrane region" description="Helical" evidence="6">
    <location>
        <begin position="24"/>
        <end position="44"/>
    </location>
</feature>
<reference evidence="8" key="1">
    <citation type="journal article" date="2020" name="Int. J. Syst. Evol. Microbiol.">
        <title>Alteromonas alba sp. nov., a marine bacterium isolated from the seawater of the West Pacific Ocean.</title>
        <authorList>
            <person name="Sun C."/>
            <person name="Wu Y.-H."/>
            <person name="Xamxidin M."/>
            <person name="Cheng H."/>
            <person name="Xu X.-W."/>
        </authorList>
    </citation>
    <scope>NUCLEOTIDE SEQUENCE [LARGE SCALE GENOMIC DNA]</scope>
    <source>
        <strain evidence="8">190</strain>
    </source>
</reference>
<sequence>MSTSSLPLGSQAGAAPQPNRHQWVVLLGLIYLMLVAVSVIGNGFQAMTAGHAESLFEFAENPVTGLIIGILATALIQSSSTVTSIIVAMVAGGLPITLAVPMMMGANVGTSITNTIVSMGHIKNADEYRKAFQAATIHDIFNLMAVLLFLPLEIMFNLLENISGVLVSWMHSDEVLEVGGFNPIKAVTSPVSKQLESMLSGLSSGFAGALMIAAGIILIILSITYLGKIMKALMVGKAKALLYSSIGRGPVSGIASGTAVTVLVQSSSTTTSLMVPLVGSGVLTARDIYPFTLGANIGTCITAIIAALGVGGLMAEPALQIALVHFVYNLLAVLLIFGLPWLREIPPLLSGVLADRVAKQKVLGLVYILGVFFAMPFGFLLLSGFKLP</sequence>
<evidence type="ECO:0000313" key="7">
    <source>
        <dbReference type="EMBL" id="PRO74476.1"/>
    </source>
</evidence>
<dbReference type="EMBL" id="PVNP01000049">
    <property type="protein sequence ID" value="PRO74476.1"/>
    <property type="molecule type" value="Genomic_DNA"/>
</dbReference>